<dbReference type="OMA" id="KEGHECT"/>
<evidence type="ECO:0000256" key="4">
    <source>
        <dbReference type="ARBA" id="ARBA00022884"/>
    </source>
</evidence>
<protein>
    <submittedName>
        <fullName evidence="7">Uncharacterized protein</fullName>
    </submittedName>
</protein>
<dbReference type="InParanoid" id="B8BYV9"/>
<proteinExistence type="predicted"/>
<dbReference type="AlphaFoldDB" id="B8BYV9"/>
<evidence type="ECO:0000256" key="6">
    <source>
        <dbReference type="SAM" id="MobiDB-lite"/>
    </source>
</evidence>
<feature type="region of interest" description="Disordered" evidence="6">
    <location>
        <begin position="661"/>
        <end position="707"/>
    </location>
</feature>
<reference evidence="7 8" key="2">
    <citation type="journal article" date="2008" name="Nature">
        <title>The Phaeodactylum genome reveals the evolutionary history of diatom genomes.</title>
        <authorList>
            <person name="Bowler C."/>
            <person name="Allen A.E."/>
            <person name="Badger J.H."/>
            <person name="Grimwood J."/>
            <person name="Jabbari K."/>
            <person name="Kuo A."/>
            <person name="Maheswari U."/>
            <person name="Martens C."/>
            <person name="Maumus F."/>
            <person name="Otillar R.P."/>
            <person name="Rayko E."/>
            <person name="Salamov A."/>
            <person name="Vandepoele K."/>
            <person name="Beszteri B."/>
            <person name="Gruber A."/>
            <person name="Heijde M."/>
            <person name="Katinka M."/>
            <person name="Mock T."/>
            <person name="Valentin K."/>
            <person name="Verret F."/>
            <person name="Berges J.A."/>
            <person name="Brownlee C."/>
            <person name="Cadoret J.P."/>
            <person name="Chiovitti A."/>
            <person name="Choi C.J."/>
            <person name="Coesel S."/>
            <person name="De Martino A."/>
            <person name="Detter J.C."/>
            <person name="Durkin C."/>
            <person name="Falciatore A."/>
            <person name="Fournet J."/>
            <person name="Haruta M."/>
            <person name="Huysman M.J."/>
            <person name="Jenkins B.D."/>
            <person name="Jiroutova K."/>
            <person name="Jorgensen R.E."/>
            <person name="Joubert Y."/>
            <person name="Kaplan A."/>
            <person name="Kroger N."/>
            <person name="Kroth P.G."/>
            <person name="La Roche J."/>
            <person name="Lindquist E."/>
            <person name="Lommer M."/>
            <person name="Martin-Jezequel V."/>
            <person name="Lopez P.J."/>
            <person name="Lucas S."/>
            <person name="Mangogna M."/>
            <person name="McGinnis K."/>
            <person name="Medlin L.K."/>
            <person name="Montsant A."/>
            <person name="Oudot-Le Secq M.P."/>
            <person name="Napoli C."/>
            <person name="Obornik M."/>
            <person name="Parker M.S."/>
            <person name="Petit J.L."/>
            <person name="Porcel B.M."/>
            <person name="Poulsen N."/>
            <person name="Robison M."/>
            <person name="Rychlewski L."/>
            <person name="Rynearson T.A."/>
            <person name="Schmutz J."/>
            <person name="Shapiro H."/>
            <person name="Siaut M."/>
            <person name="Stanley M."/>
            <person name="Sussman M.R."/>
            <person name="Taylor A.R."/>
            <person name="Vardi A."/>
            <person name="von Dassow P."/>
            <person name="Vyverman W."/>
            <person name="Willis A."/>
            <person name="Wyrwicz L.S."/>
            <person name="Rokhsar D.S."/>
            <person name="Weissenbach J."/>
            <person name="Armbrust E.V."/>
            <person name="Green B.R."/>
            <person name="Van de Peer Y."/>
            <person name="Grigoriev I.V."/>
        </authorList>
    </citation>
    <scope>NUCLEOTIDE SEQUENCE [LARGE SCALE GENOMIC DNA]</scope>
    <source>
        <strain evidence="7 8">CCMP1335</strain>
    </source>
</reference>
<dbReference type="STRING" id="35128.B8BYV9"/>
<name>B8BYV9_THAPS</name>
<evidence type="ECO:0000313" key="8">
    <source>
        <dbReference type="Proteomes" id="UP000001449"/>
    </source>
</evidence>
<feature type="compositionally biased region" description="Basic and acidic residues" evidence="6">
    <location>
        <begin position="529"/>
        <end position="566"/>
    </location>
</feature>
<dbReference type="GeneID" id="7445351"/>
<feature type="region of interest" description="Disordered" evidence="6">
    <location>
        <begin position="497"/>
        <end position="579"/>
    </location>
</feature>
<gene>
    <name evidence="7" type="ORF">THAPSDRAFT_21943</name>
</gene>
<dbReference type="InterPro" id="IPR040309">
    <property type="entry name" value="Naf1"/>
</dbReference>
<sequence>MKHNHGGRHAPPGHRHQQHGKRKHHHHNQPVYEEEEAVDDLMIASMAVASTWSPPAVDKTSRDSGEESGEDNDESDEGESLGDQADGKQDVDEIDLDGDVGEEEDTKDVKLEDSDVLTDNGGKLVGPDNHEIEGVQIVSEQQDSTPLDESDNEDDTSDIDLTEHLANMDEEDDDGPSNNKRGNKQSVKSSSVYEGPRTENEIDLYTCPTAQLEKLNVSVTTEESVIESIKTADNDGSIIVDEAMKKRLRVAGTVRTYLVEQRTIVVDSLIPAALQSQCFSTHTGPNNSSMDNPLDEGSMLVILTSKDSEGKNVVTTMKEGHECTLQIVGKIMEVFGPVQRPLYAIRLPDPPKAVKKKEEIEPQSKETVENIEEAALKEEDGSQSDVAAKAENFNGAEFAVKEEDTNKPEVTAKEADVSMPEVAAKEENEGNVLGKRMLSDCKEVDTNAVDPWAPAGELSTMLCSNKNAVVYSLSDHSKLIDTAQIIRVSGKGCDASNMYDEEVGPSEQQDFSDDEEERAAKKGSKKRHGQSDDTSEKKGGFNKNNGERSGRGSGRDGGGRGREGRGRGRSQHGNGLYNPQHQIHQSQYNHLGYVQHPGSNMPPQYNNSHQHPQIQHQMMYPPQQHCAAPGYPAYQQQQNYQYQPQYQQQQQYQQQLGAVYGQQTYGVAPPPPPQQNPQHQYNGNIPYQQQQPPSNGDDTVYYDYSGN</sequence>
<feature type="compositionally biased region" description="Polar residues" evidence="6">
    <location>
        <begin position="681"/>
        <end position="697"/>
    </location>
</feature>
<dbReference type="GO" id="GO:0042254">
    <property type="term" value="P:ribosome biogenesis"/>
    <property type="evidence" value="ECO:0000318"/>
    <property type="project" value="GO_Central"/>
</dbReference>
<feature type="compositionally biased region" description="Acidic residues" evidence="6">
    <location>
        <begin position="499"/>
        <end position="517"/>
    </location>
</feature>
<reference evidence="7 8" key="1">
    <citation type="journal article" date="2004" name="Science">
        <title>The genome of the diatom Thalassiosira pseudonana: ecology, evolution, and metabolism.</title>
        <authorList>
            <person name="Armbrust E.V."/>
            <person name="Berges J.A."/>
            <person name="Bowler C."/>
            <person name="Green B.R."/>
            <person name="Martinez D."/>
            <person name="Putnam N.H."/>
            <person name="Zhou S."/>
            <person name="Allen A.E."/>
            <person name="Apt K.E."/>
            <person name="Bechner M."/>
            <person name="Brzezinski M.A."/>
            <person name="Chaal B.K."/>
            <person name="Chiovitti A."/>
            <person name="Davis A.K."/>
            <person name="Demarest M.S."/>
            <person name="Detter J.C."/>
            <person name="Glavina T."/>
            <person name="Goodstein D."/>
            <person name="Hadi M.Z."/>
            <person name="Hellsten U."/>
            <person name="Hildebrand M."/>
            <person name="Jenkins B.D."/>
            <person name="Jurka J."/>
            <person name="Kapitonov V.V."/>
            <person name="Kroger N."/>
            <person name="Lau W.W."/>
            <person name="Lane T.W."/>
            <person name="Larimer F.W."/>
            <person name="Lippmeier J.C."/>
            <person name="Lucas S."/>
            <person name="Medina M."/>
            <person name="Montsant A."/>
            <person name="Obornik M."/>
            <person name="Parker M.S."/>
            <person name="Palenik B."/>
            <person name="Pazour G.J."/>
            <person name="Richardson P.M."/>
            <person name="Rynearson T.A."/>
            <person name="Saito M.A."/>
            <person name="Schwartz D.C."/>
            <person name="Thamatrakoln K."/>
            <person name="Valentin K."/>
            <person name="Vardi A."/>
            <person name="Wilkerson F.P."/>
            <person name="Rokhsar D.S."/>
        </authorList>
    </citation>
    <scope>NUCLEOTIDE SEQUENCE [LARGE SCALE GENOMIC DNA]</scope>
    <source>
        <strain evidence="7 8">CCMP1335</strain>
    </source>
</reference>
<dbReference type="GO" id="GO:0003723">
    <property type="term" value="F:RNA binding"/>
    <property type="evidence" value="ECO:0000318"/>
    <property type="project" value="GO_Central"/>
</dbReference>
<dbReference type="PANTHER" id="PTHR31633">
    <property type="entry name" value="H/ACA RIBONUCLEOPROTEIN COMPLEX NON-CORE SUBUNIT NAF1"/>
    <property type="match status" value="1"/>
</dbReference>
<feature type="compositionally biased region" description="Basic residues" evidence="6">
    <location>
        <begin position="1"/>
        <end position="28"/>
    </location>
</feature>
<keyword evidence="3" id="KW-0698">rRNA processing</keyword>
<feature type="region of interest" description="Disordered" evidence="6">
    <location>
        <begin position="168"/>
        <end position="200"/>
    </location>
</feature>
<organism evidence="7 8">
    <name type="scientific">Thalassiosira pseudonana</name>
    <name type="common">Marine diatom</name>
    <name type="synonym">Cyclotella nana</name>
    <dbReference type="NCBI Taxonomy" id="35128"/>
    <lineage>
        <taxon>Eukaryota</taxon>
        <taxon>Sar</taxon>
        <taxon>Stramenopiles</taxon>
        <taxon>Ochrophyta</taxon>
        <taxon>Bacillariophyta</taxon>
        <taxon>Coscinodiscophyceae</taxon>
        <taxon>Thalassiosirophycidae</taxon>
        <taxon>Thalassiosirales</taxon>
        <taxon>Thalassiosiraceae</taxon>
        <taxon>Thalassiosira</taxon>
    </lineage>
</organism>
<dbReference type="InterPro" id="IPR038664">
    <property type="entry name" value="Gar1/Naf1_Cbf5-bd_sf"/>
</dbReference>
<evidence type="ECO:0000256" key="5">
    <source>
        <dbReference type="ARBA" id="ARBA00023242"/>
    </source>
</evidence>
<dbReference type="PANTHER" id="PTHR31633:SF1">
    <property type="entry name" value="H_ACA RIBONUCLEOPROTEIN COMPLEX NON-CORE SUBUNIT NAF1"/>
    <property type="match status" value="1"/>
</dbReference>
<feature type="region of interest" description="Disordered" evidence="6">
    <location>
        <begin position="138"/>
        <end position="157"/>
    </location>
</feature>
<dbReference type="PaxDb" id="35128-Thaps21943"/>
<dbReference type="eggNOG" id="ENOG502SG8U">
    <property type="taxonomic scope" value="Eukaryota"/>
</dbReference>
<dbReference type="GO" id="GO:0000493">
    <property type="term" value="P:box H/ACA snoRNP assembly"/>
    <property type="evidence" value="ECO:0000318"/>
    <property type="project" value="GO_Central"/>
</dbReference>
<keyword evidence="2" id="KW-0690">Ribosome biogenesis</keyword>
<comment type="subcellular location">
    <subcellularLocation>
        <location evidence="1">Nucleus</location>
    </subcellularLocation>
</comment>
<dbReference type="GO" id="GO:0006364">
    <property type="term" value="P:rRNA processing"/>
    <property type="evidence" value="ECO:0007669"/>
    <property type="project" value="UniProtKB-KW"/>
</dbReference>
<dbReference type="EMBL" id="CM000640">
    <property type="protein sequence ID" value="EED93955.1"/>
    <property type="molecule type" value="Genomic_DNA"/>
</dbReference>
<feature type="compositionally biased region" description="Acidic residues" evidence="6">
    <location>
        <begin position="146"/>
        <end position="157"/>
    </location>
</feature>
<accession>B8BYV9</accession>
<feature type="region of interest" description="Disordered" evidence="6">
    <location>
        <begin position="592"/>
        <end position="614"/>
    </location>
</feature>
<keyword evidence="4" id="KW-0694">RNA-binding</keyword>
<dbReference type="HOGENOM" id="CLU_390590_0_0_1"/>
<dbReference type="GO" id="GO:0005634">
    <property type="term" value="C:nucleus"/>
    <property type="evidence" value="ECO:0007669"/>
    <property type="project" value="UniProtKB-SubCell"/>
</dbReference>
<dbReference type="Proteomes" id="UP000001449">
    <property type="component" value="Chromosome 3"/>
</dbReference>
<keyword evidence="5" id="KW-0539">Nucleus</keyword>
<dbReference type="KEGG" id="tps:THAPSDRAFT_21943"/>
<dbReference type="RefSeq" id="XP_002288519.1">
    <property type="nucleotide sequence ID" value="XM_002288483.1"/>
</dbReference>
<feature type="compositionally biased region" description="Polar residues" evidence="6">
    <location>
        <begin position="176"/>
        <end position="192"/>
    </location>
</feature>
<evidence type="ECO:0000256" key="3">
    <source>
        <dbReference type="ARBA" id="ARBA00022552"/>
    </source>
</evidence>
<feature type="compositionally biased region" description="Acidic residues" evidence="6">
    <location>
        <begin position="92"/>
        <end position="106"/>
    </location>
</feature>
<evidence type="ECO:0000256" key="2">
    <source>
        <dbReference type="ARBA" id="ARBA00022517"/>
    </source>
</evidence>
<feature type="compositionally biased region" description="Acidic residues" evidence="6">
    <location>
        <begin position="66"/>
        <end position="80"/>
    </location>
</feature>
<evidence type="ECO:0000256" key="1">
    <source>
        <dbReference type="ARBA" id="ARBA00004123"/>
    </source>
</evidence>
<dbReference type="Gene3D" id="2.40.10.230">
    <property type="entry name" value="Probable tRNA pseudouridine synthase domain"/>
    <property type="match status" value="1"/>
</dbReference>
<keyword evidence="8" id="KW-1185">Reference proteome</keyword>
<dbReference type="GO" id="GO:0005732">
    <property type="term" value="C:sno(s)RNA-containing ribonucleoprotein complex"/>
    <property type="evidence" value="ECO:0000318"/>
    <property type="project" value="GO_Central"/>
</dbReference>
<feature type="compositionally biased region" description="Polar residues" evidence="6">
    <location>
        <begin position="597"/>
        <end position="614"/>
    </location>
</feature>
<evidence type="ECO:0000313" key="7">
    <source>
        <dbReference type="EMBL" id="EED93955.1"/>
    </source>
</evidence>
<feature type="region of interest" description="Disordered" evidence="6">
    <location>
        <begin position="1"/>
        <end position="133"/>
    </location>
</feature>